<dbReference type="SUPFAM" id="SSF53448">
    <property type="entry name" value="Nucleotide-diphospho-sugar transferases"/>
    <property type="match status" value="1"/>
</dbReference>
<evidence type="ECO:0000259" key="1">
    <source>
        <dbReference type="Pfam" id="PF00535"/>
    </source>
</evidence>
<dbReference type="InterPro" id="IPR029044">
    <property type="entry name" value="Nucleotide-diphossugar_trans"/>
</dbReference>
<evidence type="ECO:0000313" key="2">
    <source>
        <dbReference type="EMBL" id="MBO0452822.1"/>
    </source>
</evidence>
<dbReference type="Proteomes" id="UP000664495">
    <property type="component" value="Unassembled WGS sequence"/>
</dbReference>
<accession>A0ABS3HIJ3</accession>
<evidence type="ECO:0000313" key="3">
    <source>
        <dbReference type="Proteomes" id="UP000664495"/>
    </source>
</evidence>
<reference evidence="2 3" key="1">
    <citation type="submission" date="2021-03" db="EMBL/GenBank/DDBJ databases">
        <title>Enterococcal diversity collection.</title>
        <authorList>
            <person name="Gilmore M.S."/>
            <person name="Schwartzman J."/>
            <person name="Van Tyne D."/>
            <person name="Martin M."/>
            <person name="Earl A.M."/>
            <person name="Manson A.L."/>
            <person name="Straub T."/>
            <person name="Salamzade R."/>
            <person name="Saavedra J."/>
            <person name="Lebreton F."/>
            <person name="Prichula J."/>
            <person name="Schaufler K."/>
            <person name="Gaca A."/>
            <person name="Sgardioli B."/>
            <person name="Wagenaar J."/>
            <person name="Strong T."/>
        </authorList>
    </citation>
    <scope>NUCLEOTIDE SEQUENCE [LARGE SCALE GENOMIC DNA]</scope>
    <source>
        <strain evidence="2 3">MJM16</strain>
    </source>
</reference>
<dbReference type="Pfam" id="PF00535">
    <property type="entry name" value="Glycos_transf_2"/>
    <property type="match status" value="1"/>
</dbReference>
<dbReference type="InterPro" id="IPR001173">
    <property type="entry name" value="Glyco_trans_2-like"/>
</dbReference>
<dbReference type="EMBL" id="JAFLVR010000024">
    <property type="protein sequence ID" value="MBO0452822.1"/>
    <property type="molecule type" value="Genomic_DNA"/>
</dbReference>
<sequence length="285" mass="33208">MFEMIVVLYNMTFSESSTIKSLNKLLTSNNFPEIKRVWLFDNSQHANEPENLDERFLYYHSSKNVGLAQAYNYALKQRGEETEWLVTLDQDTTLTNEYLVELITASHNLPQTVAAIAPIIKDNEQQISPVRSDTLRPLHTELPKKGQTYSQDIMVINSAAALRTSFLNEIGGYNVEFHLDYLDHWLSWRIFTEKKQIKILLHELQHQLSVLDYVNQMNFSRYQAIIQAEKCYYSLYDKQLFSQYRRQLLLRGCKQLLTGKFNYGKMTFKFLFSGGNNGNKGTKAN</sequence>
<gene>
    <name evidence="2" type="ORF">JZO85_11100</name>
</gene>
<comment type="caution">
    <text evidence="2">The sequence shown here is derived from an EMBL/GenBank/DDBJ whole genome shotgun (WGS) entry which is preliminary data.</text>
</comment>
<proteinExistence type="predicted"/>
<feature type="domain" description="Glycosyltransferase 2-like" evidence="1">
    <location>
        <begin position="6"/>
        <end position="170"/>
    </location>
</feature>
<organism evidence="2 3">
    <name type="scientific">Candidatus Enterococcus murrayae</name>
    <dbReference type="NCBI Taxonomy" id="2815321"/>
    <lineage>
        <taxon>Bacteria</taxon>
        <taxon>Bacillati</taxon>
        <taxon>Bacillota</taxon>
        <taxon>Bacilli</taxon>
        <taxon>Lactobacillales</taxon>
        <taxon>Enterococcaceae</taxon>
        <taxon>Enterococcus</taxon>
    </lineage>
</organism>
<protein>
    <submittedName>
        <fullName evidence="2">Glycosyltransferase</fullName>
    </submittedName>
</protein>
<dbReference type="Gene3D" id="3.90.550.10">
    <property type="entry name" value="Spore Coat Polysaccharide Biosynthesis Protein SpsA, Chain A"/>
    <property type="match status" value="1"/>
</dbReference>
<name>A0ABS3HIJ3_9ENTE</name>
<keyword evidence="3" id="KW-1185">Reference proteome</keyword>